<protein>
    <submittedName>
        <fullName evidence="1">Uncharacterized protein</fullName>
    </submittedName>
</protein>
<name>A0A1J5PHE2_9ZZZZ</name>
<organism evidence="1">
    <name type="scientific">mine drainage metagenome</name>
    <dbReference type="NCBI Taxonomy" id="410659"/>
    <lineage>
        <taxon>unclassified sequences</taxon>
        <taxon>metagenomes</taxon>
        <taxon>ecological metagenomes</taxon>
    </lineage>
</organism>
<gene>
    <name evidence="1" type="ORF">GALL_481910</name>
</gene>
<proteinExistence type="predicted"/>
<sequence length="274" mass="29805">MGLADRAVVGELLDGHLSRFDILDAGVGDPLDVLLAHLAFEQALGVADAVEPEMPDIGFGGDEGHRHAVTKLAPPQLGFQDEQKLVGRSEAGGALHGADNDRTRICCQLFEGFLGVCGVVDMANRLRMAIRPQPGNFVEGEFRTGGDDQIIVIDRRAVGEFDTVFGRVHALRALGQQANALALHDIDQVYFDIAALAPADRYPRVGGDEVIDRSLRDHGQAVVLPQLRQQFIGHQRSAETGSDNNNFRHVRLRLLHSLKCGCAILKRGSFHRLA</sequence>
<reference evidence="1" key="1">
    <citation type="submission" date="2016-10" db="EMBL/GenBank/DDBJ databases">
        <title>Sequence of Gallionella enrichment culture.</title>
        <authorList>
            <person name="Poehlein A."/>
            <person name="Muehling M."/>
            <person name="Daniel R."/>
        </authorList>
    </citation>
    <scope>NUCLEOTIDE SEQUENCE</scope>
</reference>
<evidence type="ECO:0000313" key="1">
    <source>
        <dbReference type="EMBL" id="OIQ70200.1"/>
    </source>
</evidence>
<accession>A0A1J5PHE2</accession>
<dbReference type="EMBL" id="MLJW01004317">
    <property type="protein sequence ID" value="OIQ70200.1"/>
    <property type="molecule type" value="Genomic_DNA"/>
</dbReference>
<dbReference type="AlphaFoldDB" id="A0A1J5PHE2"/>
<comment type="caution">
    <text evidence="1">The sequence shown here is derived from an EMBL/GenBank/DDBJ whole genome shotgun (WGS) entry which is preliminary data.</text>
</comment>